<accession>X1JET2</accession>
<proteinExistence type="predicted"/>
<reference evidence="1" key="1">
    <citation type="journal article" date="2014" name="Front. Microbiol.">
        <title>High frequency of phylogenetically diverse reductive dehalogenase-homologous genes in deep subseafloor sedimentary metagenomes.</title>
        <authorList>
            <person name="Kawai M."/>
            <person name="Futagami T."/>
            <person name="Toyoda A."/>
            <person name="Takaki Y."/>
            <person name="Nishi S."/>
            <person name="Hori S."/>
            <person name="Arai W."/>
            <person name="Tsubouchi T."/>
            <person name="Morono Y."/>
            <person name="Uchiyama I."/>
            <person name="Ito T."/>
            <person name="Fujiyama A."/>
            <person name="Inagaki F."/>
            <person name="Takami H."/>
        </authorList>
    </citation>
    <scope>NUCLEOTIDE SEQUENCE</scope>
    <source>
        <strain evidence="1">Expedition CK06-06</strain>
    </source>
</reference>
<name>X1JET2_9ZZZZ</name>
<comment type="caution">
    <text evidence="1">The sequence shown here is derived from an EMBL/GenBank/DDBJ whole genome shotgun (WGS) entry which is preliminary data.</text>
</comment>
<protein>
    <submittedName>
        <fullName evidence="1">Uncharacterized protein</fullName>
    </submittedName>
</protein>
<dbReference type="AlphaFoldDB" id="X1JET2"/>
<sequence>MEALGRCLLSSKKYDAAYKVYSELFTKYGQFLNKAGHPHGILAALQLYEIERRRKREEKSLEILLILYEKIRNGVWLINLPSYDFFIADIELI</sequence>
<organism evidence="1">
    <name type="scientific">marine sediment metagenome</name>
    <dbReference type="NCBI Taxonomy" id="412755"/>
    <lineage>
        <taxon>unclassified sequences</taxon>
        <taxon>metagenomes</taxon>
        <taxon>ecological metagenomes</taxon>
    </lineage>
</organism>
<feature type="non-terminal residue" evidence="1">
    <location>
        <position position="93"/>
    </location>
</feature>
<dbReference type="EMBL" id="BARU01041991">
    <property type="protein sequence ID" value="GAH80010.1"/>
    <property type="molecule type" value="Genomic_DNA"/>
</dbReference>
<gene>
    <name evidence="1" type="ORF">S03H2_64609</name>
</gene>
<evidence type="ECO:0000313" key="1">
    <source>
        <dbReference type="EMBL" id="GAH80010.1"/>
    </source>
</evidence>